<dbReference type="RefSeq" id="WP_229874481.1">
    <property type="nucleotide sequence ID" value="NZ_BNAU01000002.1"/>
</dbReference>
<evidence type="ECO:0000259" key="1">
    <source>
        <dbReference type="Pfam" id="PF02698"/>
    </source>
</evidence>
<gene>
    <name evidence="2" type="ORF">GCM10017786_29660</name>
</gene>
<dbReference type="Proteomes" id="UP000605897">
    <property type="component" value="Unassembled WGS sequence"/>
</dbReference>
<dbReference type="CDD" id="cd06259">
    <property type="entry name" value="YdcF-like"/>
    <property type="match status" value="1"/>
</dbReference>
<dbReference type="Gene3D" id="3.40.50.620">
    <property type="entry name" value="HUPs"/>
    <property type="match status" value="1"/>
</dbReference>
<proteinExistence type="predicted"/>
<dbReference type="InterPro" id="IPR051599">
    <property type="entry name" value="Cell_Envelope_Assoc"/>
</dbReference>
<dbReference type="InterPro" id="IPR003848">
    <property type="entry name" value="DUF218"/>
</dbReference>
<organism evidence="2 3">
    <name type="scientific">Amycolatopsis deserti</name>
    <dbReference type="NCBI Taxonomy" id="185696"/>
    <lineage>
        <taxon>Bacteria</taxon>
        <taxon>Bacillati</taxon>
        <taxon>Actinomycetota</taxon>
        <taxon>Actinomycetes</taxon>
        <taxon>Pseudonocardiales</taxon>
        <taxon>Pseudonocardiaceae</taxon>
        <taxon>Amycolatopsis</taxon>
    </lineage>
</organism>
<dbReference type="Pfam" id="PF02698">
    <property type="entry name" value="DUF218"/>
    <property type="match status" value="1"/>
</dbReference>
<reference evidence="3" key="1">
    <citation type="journal article" date="2019" name="Int. J. Syst. Evol. Microbiol.">
        <title>The Global Catalogue of Microorganisms (GCM) 10K type strain sequencing project: providing services to taxonomists for standard genome sequencing and annotation.</title>
        <authorList>
            <consortium name="The Broad Institute Genomics Platform"/>
            <consortium name="The Broad Institute Genome Sequencing Center for Infectious Disease"/>
            <person name="Wu L."/>
            <person name="Ma J."/>
        </authorList>
    </citation>
    <scope>NUCLEOTIDE SEQUENCE [LARGE SCALE GENOMIC DNA]</scope>
    <source>
        <strain evidence="3">CGMCC 4.7677</strain>
    </source>
</reference>
<dbReference type="EMBL" id="BNAU01000002">
    <property type="protein sequence ID" value="GHE94666.1"/>
    <property type="molecule type" value="Genomic_DNA"/>
</dbReference>
<accession>A0ABQ3IV23</accession>
<evidence type="ECO:0000313" key="2">
    <source>
        <dbReference type="EMBL" id="GHE94666.1"/>
    </source>
</evidence>
<comment type="caution">
    <text evidence="2">The sequence shown here is derived from an EMBL/GenBank/DDBJ whole genome shotgun (WGS) entry which is preliminary data.</text>
</comment>
<feature type="domain" description="DUF218" evidence="1">
    <location>
        <begin position="43"/>
        <end position="133"/>
    </location>
</feature>
<protein>
    <recommendedName>
        <fullName evidence="1">DUF218 domain-containing protein</fullName>
    </recommendedName>
</protein>
<evidence type="ECO:0000313" key="3">
    <source>
        <dbReference type="Proteomes" id="UP000605897"/>
    </source>
</evidence>
<keyword evidence="3" id="KW-1185">Reference proteome</keyword>
<name>A0ABQ3IV23_9PSEU</name>
<sequence>MSEADEQLRADVEILWRYHHLDHEPRRADVGIGLGSHDLGVAGYTAELYHAGRFPLVVFTGANAPTTVDLFPRGEAVHFAEHACARGVPARENITFTRELLRDQDIRDVTLISRPYQQRRAYATCRRLWPEVDIVCAAKPAQCITVYAERGFAIPQPLPATVRAALQRLIDAGFTKRLV</sequence>
<dbReference type="PANTHER" id="PTHR30336">
    <property type="entry name" value="INNER MEMBRANE PROTEIN, PROBABLE PERMEASE"/>
    <property type="match status" value="1"/>
</dbReference>
<dbReference type="InterPro" id="IPR014729">
    <property type="entry name" value="Rossmann-like_a/b/a_fold"/>
</dbReference>
<dbReference type="PANTHER" id="PTHR30336:SF20">
    <property type="entry name" value="DUF218 DOMAIN-CONTAINING PROTEIN"/>
    <property type="match status" value="1"/>
</dbReference>